<dbReference type="InterPro" id="IPR015590">
    <property type="entry name" value="Aldehyde_DH_dom"/>
</dbReference>
<dbReference type="InterPro" id="IPR016163">
    <property type="entry name" value="Ald_DH_C"/>
</dbReference>
<evidence type="ECO:0000313" key="4">
    <source>
        <dbReference type="EMBL" id="KAA0968215.1"/>
    </source>
</evidence>
<keyword evidence="5" id="KW-1185">Reference proteome</keyword>
<sequence>MESDMHAPLFIDGQWIEAQATATVFNPASGEGIGTVSRADAALLDRSLEAARKGFAHWRNVPAHERAAIMRKGCDIIRERAQGIGRILSAEQGKPVAEAVGEVQTSVDNLEWMAEEATRAYGRLLVPRTPGIEQIVRKSPIGPVAAFTPWNFPALTPMRKIGGALAAGCSIILKPSEETPFTAVELVRAFADAGVPAGVINLVFGDSRLISGHLIDSPIIRKITFTGSTAVGKILQARAAQGVKRATMELGGHGPVIVCDDVDVDSAARLAAKSKFRNAGQVCTSPTRFFVQKGVYEPFVEAFTAATKALRIGEGTEDKVDMGPLANERQLKAAESFVADAVAAGARLTTGGKRIGNRGFFHEPTVLADVPDSARIMTEEPFGPVVPFQSFDTLDEALCKANSLPYALAGYVMTRSLSRSARLSEEIEAGMVVVNHFSVSTPYSPFGGMKESGDGLEGGIEGLDAYLVSKTVTTRVAGGDLD</sequence>
<evidence type="ECO:0000259" key="3">
    <source>
        <dbReference type="Pfam" id="PF00171"/>
    </source>
</evidence>
<dbReference type="GO" id="GO:0016620">
    <property type="term" value="F:oxidoreductase activity, acting on the aldehyde or oxo group of donors, NAD or NADP as acceptor"/>
    <property type="evidence" value="ECO:0007669"/>
    <property type="project" value="InterPro"/>
</dbReference>
<dbReference type="InterPro" id="IPR016161">
    <property type="entry name" value="Ald_DH/histidinol_DH"/>
</dbReference>
<dbReference type="AlphaFoldDB" id="A0A5B0DQG2"/>
<accession>A0A5B0DQG2</accession>
<evidence type="ECO:0000256" key="2">
    <source>
        <dbReference type="ARBA" id="ARBA00023002"/>
    </source>
</evidence>
<evidence type="ECO:0000256" key="1">
    <source>
        <dbReference type="ARBA" id="ARBA00009986"/>
    </source>
</evidence>
<dbReference type="FunFam" id="3.40.605.10:FF:000007">
    <property type="entry name" value="NAD/NADP-dependent betaine aldehyde dehydrogenase"/>
    <property type="match status" value="1"/>
</dbReference>
<keyword evidence="2" id="KW-0560">Oxidoreductase</keyword>
<dbReference type="FunFam" id="3.40.309.10:FF:000009">
    <property type="entry name" value="Aldehyde dehydrogenase A"/>
    <property type="match status" value="1"/>
</dbReference>
<dbReference type="Proteomes" id="UP000324738">
    <property type="component" value="Unassembled WGS sequence"/>
</dbReference>
<dbReference type="OrthoDB" id="9812625at2"/>
<proteinExistence type="inferred from homology"/>
<protein>
    <submittedName>
        <fullName evidence="4">NAD-dependent succinate-semialdehyde dehydrogenase</fullName>
    </submittedName>
</protein>
<comment type="similarity">
    <text evidence="1">Belongs to the aldehyde dehydrogenase family.</text>
</comment>
<organism evidence="4 5">
    <name type="scientific">Aureimonas fodinaquatilis</name>
    <dbReference type="NCBI Taxonomy" id="2565783"/>
    <lineage>
        <taxon>Bacteria</taxon>
        <taxon>Pseudomonadati</taxon>
        <taxon>Pseudomonadota</taxon>
        <taxon>Alphaproteobacteria</taxon>
        <taxon>Hyphomicrobiales</taxon>
        <taxon>Aurantimonadaceae</taxon>
        <taxon>Aureimonas</taxon>
    </lineage>
</organism>
<name>A0A5B0DQG2_9HYPH</name>
<dbReference type="InterPro" id="IPR050740">
    <property type="entry name" value="Aldehyde_DH_Superfamily"/>
</dbReference>
<evidence type="ECO:0000313" key="5">
    <source>
        <dbReference type="Proteomes" id="UP000324738"/>
    </source>
</evidence>
<dbReference type="Gene3D" id="3.40.605.10">
    <property type="entry name" value="Aldehyde Dehydrogenase, Chain A, domain 1"/>
    <property type="match status" value="1"/>
</dbReference>
<gene>
    <name evidence="4" type="ORF">FPY71_17990</name>
</gene>
<dbReference type="InterPro" id="IPR016162">
    <property type="entry name" value="Ald_DH_N"/>
</dbReference>
<reference evidence="4 5" key="1">
    <citation type="submission" date="2019-08" db="EMBL/GenBank/DDBJ databases">
        <title>Aureimonas fodiniaquatilis sp. nov., isolated from a coal mine wastewater.</title>
        <authorList>
            <person name="Kim W."/>
        </authorList>
    </citation>
    <scope>NUCLEOTIDE SEQUENCE [LARGE SCALE GENOMIC DNA]</scope>
    <source>
        <strain evidence="4 5">CAU 1482</strain>
    </source>
</reference>
<dbReference type="Pfam" id="PF00171">
    <property type="entry name" value="Aldedh"/>
    <property type="match status" value="1"/>
</dbReference>
<dbReference type="PANTHER" id="PTHR43353">
    <property type="entry name" value="SUCCINATE-SEMIALDEHYDE DEHYDROGENASE, MITOCHONDRIAL"/>
    <property type="match status" value="1"/>
</dbReference>
<dbReference type="CDD" id="cd07103">
    <property type="entry name" value="ALDH_F5_SSADH_GabD"/>
    <property type="match status" value="1"/>
</dbReference>
<comment type="caution">
    <text evidence="4">The sequence shown here is derived from an EMBL/GenBank/DDBJ whole genome shotgun (WGS) entry which is preliminary data.</text>
</comment>
<feature type="domain" description="Aldehyde dehydrogenase" evidence="3">
    <location>
        <begin position="15"/>
        <end position="472"/>
    </location>
</feature>
<dbReference type="Gene3D" id="3.40.309.10">
    <property type="entry name" value="Aldehyde Dehydrogenase, Chain A, domain 2"/>
    <property type="match status" value="1"/>
</dbReference>
<dbReference type="PANTHER" id="PTHR43353:SF5">
    <property type="entry name" value="SUCCINATE-SEMIALDEHYDE DEHYDROGENASE, MITOCHONDRIAL"/>
    <property type="match status" value="1"/>
</dbReference>
<dbReference type="EMBL" id="VTWH01000006">
    <property type="protein sequence ID" value="KAA0968215.1"/>
    <property type="molecule type" value="Genomic_DNA"/>
</dbReference>
<dbReference type="SUPFAM" id="SSF53720">
    <property type="entry name" value="ALDH-like"/>
    <property type="match status" value="1"/>
</dbReference>